<keyword evidence="2" id="KW-1185">Reference proteome</keyword>
<comment type="caution">
    <text evidence="1">The sequence shown here is derived from an EMBL/GenBank/DDBJ whole genome shotgun (WGS) entry which is preliminary data.</text>
</comment>
<sequence length="58" mass="5893">MTLSAVGAVYGIVLGVVHQALWHVAHDEPPELGGNLAGALSPAVEAAVLRSAACRSRC</sequence>
<dbReference type="Proteomes" id="UP001500653">
    <property type="component" value="Unassembled WGS sequence"/>
</dbReference>
<accession>A0ABN1W9L8</accession>
<evidence type="ECO:0000313" key="1">
    <source>
        <dbReference type="EMBL" id="GAA1241938.1"/>
    </source>
</evidence>
<dbReference type="EMBL" id="BAAALN010000007">
    <property type="protein sequence ID" value="GAA1241938.1"/>
    <property type="molecule type" value="Genomic_DNA"/>
</dbReference>
<proteinExistence type="predicted"/>
<name>A0ABN1W9L8_9PSEU</name>
<dbReference type="RefSeq" id="WP_253864453.1">
    <property type="nucleotide sequence ID" value="NZ_BAAALN010000007.1"/>
</dbReference>
<organism evidence="1 2">
    <name type="scientific">Prauserella halophila</name>
    <dbReference type="NCBI Taxonomy" id="185641"/>
    <lineage>
        <taxon>Bacteria</taxon>
        <taxon>Bacillati</taxon>
        <taxon>Actinomycetota</taxon>
        <taxon>Actinomycetes</taxon>
        <taxon>Pseudonocardiales</taxon>
        <taxon>Pseudonocardiaceae</taxon>
        <taxon>Prauserella</taxon>
    </lineage>
</organism>
<evidence type="ECO:0000313" key="2">
    <source>
        <dbReference type="Proteomes" id="UP001500653"/>
    </source>
</evidence>
<protein>
    <submittedName>
        <fullName evidence="1">Uncharacterized protein</fullName>
    </submittedName>
</protein>
<gene>
    <name evidence="1" type="ORF">GCM10009676_28940</name>
</gene>
<reference evidence="1 2" key="1">
    <citation type="journal article" date="2019" name="Int. J. Syst. Evol. Microbiol.">
        <title>The Global Catalogue of Microorganisms (GCM) 10K type strain sequencing project: providing services to taxonomists for standard genome sequencing and annotation.</title>
        <authorList>
            <consortium name="The Broad Institute Genomics Platform"/>
            <consortium name="The Broad Institute Genome Sequencing Center for Infectious Disease"/>
            <person name="Wu L."/>
            <person name="Ma J."/>
        </authorList>
    </citation>
    <scope>NUCLEOTIDE SEQUENCE [LARGE SCALE GENOMIC DNA]</scope>
    <source>
        <strain evidence="1 2">JCM 13023</strain>
    </source>
</reference>